<dbReference type="Proteomes" id="UP001381693">
    <property type="component" value="Unassembled WGS sequence"/>
</dbReference>
<sequence length="110" mass="12047">MKTAILGIVLVVISCNFMEDVNAASVRLIACPNEISKGCPYPQGQFPVYFAHPNDCSKFCECGMEGIAWEVQCMTGLLWNDVVQTCDWAANVDCGERPIPEEPVVTENSS</sequence>
<accession>A0AAN8WQ40</accession>
<name>A0AAN8WQ40_HALRR</name>
<reference evidence="3 4" key="1">
    <citation type="submission" date="2023-11" db="EMBL/GenBank/DDBJ databases">
        <title>Halocaridina rubra genome assembly.</title>
        <authorList>
            <person name="Smith C."/>
        </authorList>
    </citation>
    <scope>NUCLEOTIDE SEQUENCE [LARGE SCALE GENOMIC DNA]</scope>
    <source>
        <strain evidence="3">EP-1</strain>
        <tissue evidence="3">Whole</tissue>
    </source>
</reference>
<evidence type="ECO:0000313" key="3">
    <source>
        <dbReference type="EMBL" id="KAK7070246.1"/>
    </source>
</evidence>
<dbReference type="GO" id="GO:0005576">
    <property type="term" value="C:extracellular region"/>
    <property type="evidence" value="ECO:0007669"/>
    <property type="project" value="InterPro"/>
</dbReference>
<organism evidence="3 4">
    <name type="scientific">Halocaridina rubra</name>
    <name type="common">Hawaiian red shrimp</name>
    <dbReference type="NCBI Taxonomy" id="373956"/>
    <lineage>
        <taxon>Eukaryota</taxon>
        <taxon>Metazoa</taxon>
        <taxon>Ecdysozoa</taxon>
        <taxon>Arthropoda</taxon>
        <taxon>Crustacea</taxon>
        <taxon>Multicrustacea</taxon>
        <taxon>Malacostraca</taxon>
        <taxon>Eumalacostraca</taxon>
        <taxon>Eucarida</taxon>
        <taxon>Decapoda</taxon>
        <taxon>Pleocyemata</taxon>
        <taxon>Caridea</taxon>
        <taxon>Atyoidea</taxon>
        <taxon>Atyidae</taxon>
        <taxon>Halocaridina</taxon>
    </lineage>
</organism>
<dbReference type="PROSITE" id="PS50940">
    <property type="entry name" value="CHIT_BIND_II"/>
    <property type="match status" value="1"/>
</dbReference>
<dbReference type="Pfam" id="PF01607">
    <property type="entry name" value="CBM_14"/>
    <property type="match status" value="1"/>
</dbReference>
<keyword evidence="4" id="KW-1185">Reference proteome</keyword>
<feature type="chain" id="PRO_5042998134" description="Chitin-binding type-2 domain-containing protein" evidence="1">
    <location>
        <begin position="24"/>
        <end position="110"/>
    </location>
</feature>
<gene>
    <name evidence="3" type="ORF">SK128_000874</name>
</gene>
<feature type="signal peptide" evidence="1">
    <location>
        <begin position="1"/>
        <end position="23"/>
    </location>
</feature>
<dbReference type="SUPFAM" id="SSF57625">
    <property type="entry name" value="Invertebrate chitin-binding proteins"/>
    <property type="match status" value="1"/>
</dbReference>
<feature type="domain" description="Chitin-binding type-2" evidence="2">
    <location>
        <begin position="36"/>
        <end position="96"/>
    </location>
</feature>
<keyword evidence="1" id="KW-0732">Signal</keyword>
<dbReference type="GO" id="GO:0008061">
    <property type="term" value="F:chitin binding"/>
    <property type="evidence" value="ECO:0007669"/>
    <property type="project" value="InterPro"/>
</dbReference>
<dbReference type="InterPro" id="IPR036508">
    <property type="entry name" value="Chitin-bd_dom_sf"/>
</dbReference>
<dbReference type="InterPro" id="IPR002557">
    <property type="entry name" value="Chitin-bd_dom"/>
</dbReference>
<evidence type="ECO:0000313" key="4">
    <source>
        <dbReference type="Proteomes" id="UP001381693"/>
    </source>
</evidence>
<dbReference type="SMART" id="SM00494">
    <property type="entry name" value="ChtBD2"/>
    <property type="match status" value="1"/>
</dbReference>
<evidence type="ECO:0000259" key="2">
    <source>
        <dbReference type="PROSITE" id="PS50940"/>
    </source>
</evidence>
<dbReference type="EMBL" id="JAXCGZ010015459">
    <property type="protein sequence ID" value="KAK7070246.1"/>
    <property type="molecule type" value="Genomic_DNA"/>
</dbReference>
<comment type="caution">
    <text evidence="3">The sequence shown here is derived from an EMBL/GenBank/DDBJ whole genome shotgun (WGS) entry which is preliminary data.</text>
</comment>
<dbReference type="AlphaFoldDB" id="A0AAN8WQ40"/>
<dbReference type="PROSITE" id="PS51257">
    <property type="entry name" value="PROKAR_LIPOPROTEIN"/>
    <property type="match status" value="1"/>
</dbReference>
<protein>
    <recommendedName>
        <fullName evidence="2">Chitin-binding type-2 domain-containing protein</fullName>
    </recommendedName>
</protein>
<evidence type="ECO:0000256" key="1">
    <source>
        <dbReference type="SAM" id="SignalP"/>
    </source>
</evidence>
<dbReference type="Gene3D" id="2.170.140.10">
    <property type="entry name" value="Chitin binding domain"/>
    <property type="match status" value="1"/>
</dbReference>
<proteinExistence type="predicted"/>